<keyword evidence="6" id="KW-1185">Reference proteome</keyword>
<dbReference type="EMBL" id="NAJL01000017">
    <property type="protein sequence ID" value="TKA28668.1"/>
    <property type="molecule type" value="Genomic_DNA"/>
</dbReference>
<comment type="subcellular location">
    <subcellularLocation>
        <location evidence="1">Nucleus</location>
    </subcellularLocation>
</comment>
<comment type="caution">
    <text evidence="5">The sequence shown here is derived from an EMBL/GenBank/DDBJ whole genome shotgun (WGS) entry which is preliminary data.</text>
</comment>
<organism evidence="5 6">
    <name type="scientific">Salinomyces thailandicus</name>
    <dbReference type="NCBI Taxonomy" id="706561"/>
    <lineage>
        <taxon>Eukaryota</taxon>
        <taxon>Fungi</taxon>
        <taxon>Dikarya</taxon>
        <taxon>Ascomycota</taxon>
        <taxon>Pezizomycotina</taxon>
        <taxon>Dothideomycetes</taxon>
        <taxon>Dothideomycetidae</taxon>
        <taxon>Mycosphaerellales</taxon>
        <taxon>Teratosphaeriaceae</taxon>
        <taxon>Salinomyces</taxon>
    </lineage>
</organism>
<keyword evidence="2" id="KW-0539">Nucleus</keyword>
<evidence type="ECO:0000313" key="5">
    <source>
        <dbReference type="EMBL" id="TKA28668.1"/>
    </source>
</evidence>
<dbReference type="Proteomes" id="UP000308549">
    <property type="component" value="Unassembled WGS sequence"/>
</dbReference>
<evidence type="ECO:0000256" key="3">
    <source>
        <dbReference type="SAM" id="MobiDB-lite"/>
    </source>
</evidence>
<dbReference type="AlphaFoldDB" id="A0A4U0U1F4"/>
<name>A0A4U0U1F4_9PEZI</name>
<dbReference type="PANTHER" id="PTHR13495">
    <property type="entry name" value="NEFA-INTERACTING NUCLEAR PROTEIN NIP30"/>
    <property type="match status" value="1"/>
</dbReference>
<accession>A0A4U0U1F4</accession>
<feature type="compositionally biased region" description="Basic and acidic residues" evidence="3">
    <location>
        <begin position="22"/>
        <end position="45"/>
    </location>
</feature>
<protein>
    <recommendedName>
        <fullName evidence="4">FAM192A/Fyv6 N-terminal domain-containing protein</fullName>
    </recommendedName>
</protein>
<evidence type="ECO:0000256" key="2">
    <source>
        <dbReference type="ARBA" id="ARBA00023242"/>
    </source>
</evidence>
<proteinExistence type="predicted"/>
<dbReference type="PANTHER" id="PTHR13495:SF0">
    <property type="entry name" value="PSME3-INTERACTING PROTEIN"/>
    <property type="match status" value="1"/>
</dbReference>
<feature type="region of interest" description="Disordered" evidence="3">
    <location>
        <begin position="1"/>
        <end position="64"/>
    </location>
</feature>
<feature type="compositionally biased region" description="Basic and acidic residues" evidence="3">
    <location>
        <begin position="204"/>
        <end position="218"/>
    </location>
</feature>
<feature type="domain" description="FAM192A/Fyv6 N-terminal" evidence="4">
    <location>
        <begin position="4"/>
        <end position="108"/>
    </location>
</feature>
<sequence>MSRFVAAGATDEPSKEDDEWAEAQRKIDATRQPKPRLGEQEDGKSLYDTLQANKGDTQDAFEEAARLSNQFQSLNEDEAAFLDSVLESTRNKEAQVKKDTREQLEAFRRQQEDAERATRQEDALEEPVAAESWSIGPRKRKKGRGTEGIGGVKLRKASTTDGDEKAKRDDTQRKDTVIEGRSQKGSIASPTSEAKPLASLPLPSKEDTTSEPQQKEQQKSSLGLVAYSSDEDG</sequence>
<gene>
    <name evidence="5" type="ORF">B0A50_02995</name>
</gene>
<evidence type="ECO:0000259" key="4">
    <source>
        <dbReference type="Pfam" id="PF10187"/>
    </source>
</evidence>
<feature type="compositionally biased region" description="Basic and acidic residues" evidence="3">
    <location>
        <begin position="89"/>
        <end position="122"/>
    </location>
</feature>
<feature type="compositionally biased region" description="Basic and acidic residues" evidence="3">
    <location>
        <begin position="162"/>
        <end position="182"/>
    </location>
</feature>
<reference evidence="5 6" key="1">
    <citation type="submission" date="2017-03" db="EMBL/GenBank/DDBJ databases">
        <title>Genomes of endolithic fungi from Antarctica.</title>
        <authorList>
            <person name="Coleine C."/>
            <person name="Masonjones S."/>
            <person name="Stajich J.E."/>
        </authorList>
    </citation>
    <scope>NUCLEOTIDE SEQUENCE [LARGE SCALE GENOMIC DNA]</scope>
    <source>
        <strain evidence="5 6">CCFEE 6315</strain>
    </source>
</reference>
<feature type="region of interest" description="Disordered" evidence="3">
    <location>
        <begin position="88"/>
        <end position="233"/>
    </location>
</feature>
<dbReference type="InterPro" id="IPR039845">
    <property type="entry name" value="FAM192A"/>
</dbReference>
<dbReference type="InterPro" id="IPR019331">
    <property type="entry name" value="FAM192A/Fyv6_N"/>
</dbReference>
<evidence type="ECO:0000313" key="6">
    <source>
        <dbReference type="Proteomes" id="UP000308549"/>
    </source>
</evidence>
<dbReference type="Pfam" id="PF10187">
    <property type="entry name" value="FAM192A_Fyv6_N"/>
    <property type="match status" value="1"/>
</dbReference>
<feature type="compositionally biased region" description="Polar residues" evidence="3">
    <location>
        <begin position="183"/>
        <end position="192"/>
    </location>
</feature>
<dbReference type="GO" id="GO:0005634">
    <property type="term" value="C:nucleus"/>
    <property type="evidence" value="ECO:0007669"/>
    <property type="project" value="UniProtKB-SubCell"/>
</dbReference>
<evidence type="ECO:0000256" key="1">
    <source>
        <dbReference type="ARBA" id="ARBA00004123"/>
    </source>
</evidence>
<dbReference type="OrthoDB" id="75807at2759"/>